<keyword evidence="3" id="KW-1185">Reference proteome</keyword>
<dbReference type="SMART" id="SM00256">
    <property type="entry name" value="FBOX"/>
    <property type="match status" value="1"/>
</dbReference>
<dbReference type="Gene3D" id="1.20.1280.50">
    <property type="match status" value="1"/>
</dbReference>
<proteinExistence type="predicted"/>
<dbReference type="InterPro" id="IPR005479">
    <property type="entry name" value="CPAse_ATP-bd"/>
</dbReference>
<feature type="domain" description="F-box" evidence="1">
    <location>
        <begin position="56"/>
        <end position="102"/>
    </location>
</feature>
<reference evidence="2" key="1">
    <citation type="journal article" date="2018" name="Genome Biol. Evol.">
        <title>Genomics and development of Lentinus tigrinus, a white-rot wood-decaying mushroom with dimorphic fruiting bodies.</title>
        <authorList>
            <person name="Wu B."/>
            <person name="Xu Z."/>
            <person name="Knudson A."/>
            <person name="Carlson A."/>
            <person name="Chen N."/>
            <person name="Kovaka S."/>
            <person name="LaButti K."/>
            <person name="Lipzen A."/>
            <person name="Pennachio C."/>
            <person name="Riley R."/>
            <person name="Schakwitz W."/>
            <person name="Umezawa K."/>
            <person name="Ohm R.A."/>
            <person name="Grigoriev I.V."/>
            <person name="Nagy L.G."/>
            <person name="Gibbons J."/>
            <person name="Hibbett D."/>
        </authorList>
    </citation>
    <scope>NUCLEOTIDE SEQUENCE [LARGE SCALE GENOMIC DNA]</scope>
    <source>
        <strain evidence="2">ALCF2SS1-6</strain>
    </source>
</reference>
<evidence type="ECO:0000313" key="2">
    <source>
        <dbReference type="EMBL" id="RPD65839.1"/>
    </source>
</evidence>
<name>A0A5C2SRY0_9APHY</name>
<evidence type="ECO:0000313" key="3">
    <source>
        <dbReference type="Proteomes" id="UP000313359"/>
    </source>
</evidence>
<sequence length="587" mass="65384">MSRSTTIVPQILQVAQSVVERFLPSPSSAPPSELAHAASSDESLAAAVNIVQDSMRISLHTLPDDVLLLILSWLGPDDVVACKRTSRFLSRVIANDARLQYTLALAACGMVDGPPGGMDLNERAERFEAYRARTTPTRDPVFTHEENVWPRSDQPHVQVLACDRTVFYAAATAQAGGTGRQDVEIRSPGAAPRCLTLELREPAYLKAADVSQDLLVVGEAMESYPTVRLRMHMLSIETGRPHPAAAVPWIEVGCEHGTQTPVQILREKVVWQRCESSPHTRRDVEVCNWQTGNLVWRHTFRTQVSYGFLDDDHLIVTAYRQEEVLIYALQEQETVIADHEAPEPILTLELPLGAFRCAVHYDDRSRIHRSSYTAGLPFVPDPMLAVTAIRFSIYAPELSMALLLIPGSTVYKQLKIADEGGLRSPKVFWHEWGPEGALLLNMSSPGLIGRISFNTYGTRIAVIVRSSTGWLSPKALLDVVILELNPRAVRESLHTTPLQGSDHRRIAGDQAVQQLQFKTLRATVPHVSYVGPRLVLPDRHFPTMISMDSDGLMVLNEWEPPYQERVGFGYQAFTYMTAGDVQDIRKY</sequence>
<dbReference type="OrthoDB" id="3256413at2759"/>
<dbReference type="AlphaFoldDB" id="A0A5C2SRY0"/>
<dbReference type="InterPro" id="IPR001810">
    <property type="entry name" value="F-box_dom"/>
</dbReference>
<dbReference type="Pfam" id="PF12937">
    <property type="entry name" value="F-box-like"/>
    <property type="match status" value="1"/>
</dbReference>
<dbReference type="PROSITE" id="PS50181">
    <property type="entry name" value="FBOX"/>
    <property type="match status" value="1"/>
</dbReference>
<dbReference type="Proteomes" id="UP000313359">
    <property type="component" value="Unassembled WGS sequence"/>
</dbReference>
<dbReference type="InterPro" id="IPR036047">
    <property type="entry name" value="F-box-like_dom_sf"/>
</dbReference>
<gene>
    <name evidence="2" type="ORF">L227DRAFT_569785</name>
</gene>
<dbReference type="GO" id="GO:0005524">
    <property type="term" value="F:ATP binding"/>
    <property type="evidence" value="ECO:0007669"/>
    <property type="project" value="InterPro"/>
</dbReference>
<dbReference type="CDD" id="cd09917">
    <property type="entry name" value="F-box_SF"/>
    <property type="match status" value="1"/>
</dbReference>
<organism evidence="2 3">
    <name type="scientific">Lentinus tigrinus ALCF2SS1-6</name>
    <dbReference type="NCBI Taxonomy" id="1328759"/>
    <lineage>
        <taxon>Eukaryota</taxon>
        <taxon>Fungi</taxon>
        <taxon>Dikarya</taxon>
        <taxon>Basidiomycota</taxon>
        <taxon>Agaricomycotina</taxon>
        <taxon>Agaricomycetes</taxon>
        <taxon>Polyporales</taxon>
        <taxon>Polyporaceae</taxon>
        <taxon>Lentinus</taxon>
    </lineage>
</organism>
<dbReference type="SUPFAM" id="SSF81383">
    <property type="entry name" value="F-box domain"/>
    <property type="match status" value="1"/>
</dbReference>
<protein>
    <recommendedName>
        <fullName evidence="1">F-box domain-containing protein</fullName>
    </recommendedName>
</protein>
<accession>A0A5C2SRY0</accession>
<dbReference type="PROSITE" id="PS00867">
    <property type="entry name" value="CPSASE_2"/>
    <property type="match status" value="1"/>
</dbReference>
<dbReference type="EMBL" id="ML122251">
    <property type="protein sequence ID" value="RPD65839.1"/>
    <property type="molecule type" value="Genomic_DNA"/>
</dbReference>
<evidence type="ECO:0000259" key="1">
    <source>
        <dbReference type="PROSITE" id="PS50181"/>
    </source>
</evidence>